<feature type="domain" description="4Fe-4S Mo/W bis-MGD-type" evidence="8">
    <location>
        <begin position="3"/>
        <end position="57"/>
    </location>
</feature>
<keyword evidence="3" id="KW-0500">Molybdenum</keyword>
<evidence type="ECO:0000256" key="4">
    <source>
        <dbReference type="ARBA" id="ARBA00022723"/>
    </source>
</evidence>
<keyword evidence="10" id="KW-1185">Reference proteome</keyword>
<keyword evidence="6" id="KW-0408">Iron</keyword>
<dbReference type="GO" id="GO:0018818">
    <property type="term" value="F:acetylene hydratase activity"/>
    <property type="evidence" value="ECO:0007669"/>
    <property type="project" value="InterPro"/>
</dbReference>
<dbReference type="Pfam" id="PF04879">
    <property type="entry name" value="Molybdop_Fe4S4"/>
    <property type="match status" value="1"/>
</dbReference>
<dbReference type="GO" id="GO:0043546">
    <property type="term" value="F:molybdopterin cofactor binding"/>
    <property type="evidence" value="ECO:0007669"/>
    <property type="project" value="InterPro"/>
</dbReference>
<dbReference type="AlphaFoldDB" id="A0A1H0RN46"/>
<dbReference type="PROSITE" id="PS51669">
    <property type="entry name" value="4FE4S_MOW_BIS_MGD"/>
    <property type="match status" value="1"/>
</dbReference>
<evidence type="ECO:0000256" key="2">
    <source>
        <dbReference type="ARBA" id="ARBA00010312"/>
    </source>
</evidence>
<evidence type="ECO:0000313" key="9">
    <source>
        <dbReference type="EMBL" id="SDP30932.1"/>
    </source>
</evidence>
<evidence type="ECO:0000259" key="8">
    <source>
        <dbReference type="PROSITE" id="PS51669"/>
    </source>
</evidence>
<dbReference type="CDD" id="cd02781">
    <property type="entry name" value="MopB_CT_Acetylene-hydratase"/>
    <property type="match status" value="1"/>
</dbReference>
<evidence type="ECO:0000313" key="10">
    <source>
        <dbReference type="Proteomes" id="UP000199073"/>
    </source>
</evidence>
<dbReference type="Gene3D" id="3.40.50.740">
    <property type="match status" value="1"/>
</dbReference>
<dbReference type="SMART" id="SM00926">
    <property type="entry name" value="Molybdop_Fe4S4"/>
    <property type="match status" value="1"/>
</dbReference>
<evidence type="ECO:0000256" key="6">
    <source>
        <dbReference type="ARBA" id="ARBA00023004"/>
    </source>
</evidence>
<comment type="cofactor">
    <cofactor evidence="1">
        <name>Mo-bis(molybdopterin guanine dinucleotide)</name>
        <dbReference type="ChEBI" id="CHEBI:60539"/>
    </cofactor>
</comment>
<comment type="similarity">
    <text evidence="2">Belongs to the prokaryotic molybdopterin-containing oxidoreductase family.</text>
</comment>
<dbReference type="Gene3D" id="3.40.228.10">
    <property type="entry name" value="Dimethylsulfoxide Reductase, domain 2"/>
    <property type="match status" value="1"/>
</dbReference>
<dbReference type="InterPro" id="IPR050612">
    <property type="entry name" value="Prok_Mopterin_Oxidored"/>
</dbReference>
<dbReference type="Pfam" id="PF00384">
    <property type="entry name" value="Molybdopterin"/>
    <property type="match status" value="1"/>
</dbReference>
<evidence type="ECO:0000256" key="1">
    <source>
        <dbReference type="ARBA" id="ARBA00001942"/>
    </source>
</evidence>
<dbReference type="GO" id="GO:0051536">
    <property type="term" value="F:iron-sulfur cluster binding"/>
    <property type="evidence" value="ECO:0007669"/>
    <property type="project" value="UniProtKB-KW"/>
</dbReference>
<dbReference type="Pfam" id="PF01568">
    <property type="entry name" value="Molydop_binding"/>
    <property type="match status" value="1"/>
</dbReference>
<dbReference type="InterPro" id="IPR006657">
    <property type="entry name" value="MoPterin_dinucl-bd_dom"/>
</dbReference>
<gene>
    <name evidence="9" type="ORF">SAMN05660330_02387</name>
</gene>
<dbReference type="PANTHER" id="PTHR43742">
    <property type="entry name" value="TRIMETHYLAMINE-N-OXIDE REDUCTASE"/>
    <property type="match status" value="1"/>
</dbReference>
<accession>A0A1H0RN46</accession>
<dbReference type="Gene3D" id="2.20.25.90">
    <property type="entry name" value="ADC-like domains"/>
    <property type="match status" value="1"/>
</dbReference>
<dbReference type="OrthoDB" id="9810782at2"/>
<dbReference type="STRING" id="91360.SAMN05660330_02387"/>
<dbReference type="InterPro" id="IPR006656">
    <property type="entry name" value="Mopterin_OxRdtase"/>
</dbReference>
<reference evidence="9 10" key="1">
    <citation type="submission" date="2016-10" db="EMBL/GenBank/DDBJ databases">
        <authorList>
            <person name="de Groot N.N."/>
        </authorList>
    </citation>
    <scope>NUCLEOTIDE SEQUENCE [LARGE SCALE GENOMIC DNA]</scope>
    <source>
        <strain evidence="9 10">DSM 12130</strain>
    </source>
</reference>
<dbReference type="Proteomes" id="UP000199073">
    <property type="component" value="Unassembled WGS sequence"/>
</dbReference>
<sequence>MNKVVVPGVCGVCDAGCGVNVHIVDGRITRQTMLKGHPSNTLCHRGIHASEIIYSRDRLLYPQRRVGERGEGRFEQIGWDQAYEIWVDKLEEIKKEYGPEAVCMYTGRGNFEFGVQETFPPSGTSESSASSVLFPWGSPNTTGVGALCFVAYGMIAPQACYGGHYRNVEDDLDNADLILVWGANPATDSPPGKMKYIHKAARDGVRIVCIDHRRSETAKAVDGEWVGIRPGTDGALAHGIMHVLVNRNLYDKEFVAEWTHGFDELARYVQDFTPEKVEQITGVPAGCVVDLAESIGKSKGCSILMYTGLEYCNGGVQSIRAVLSIQALVGHIDVVGGKVFKMPNRVQHNRITTSPPENARKPIGYDEYPLYYQLRNEAHGVELPKAVLHNDPYPVRGLIVSGASLITSWADSELWKKTLAALDLVVVVNRFPTADAQYADLILPAATPYESTSYQMHDGWVQLRQQLIEPLGEARSDFSIFTGLAQRLGYGERWPGNDEQKIRHGLEGTGVTLEELRENPIGVRLHVPKMKYQKYKTGELRADGMPGFETPTGKFEFTSEWYRSHGYNPLPVYTEPEEGPVRAREKAKKYPLVLNSGARTQSAFRSQHLNIPSLIKMQEKPLVWIHPQDATERGIDEGDKVWVESPRGKVCFWARVTEDIVQGVVEVNMGGGGPLGPREWHRANVNTLTDAENRDPISGFPVYKALLCDVCKCVLTQ</sequence>
<keyword evidence="4" id="KW-0479">Metal-binding</keyword>
<dbReference type="PANTHER" id="PTHR43742:SF6">
    <property type="entry name" value="OXIDOREDUCTASE YYAE-RELATED"/>
    <property type="match status" value="1"/>
</dbReference>
<evidence type="ECO:0000256" key="5">
    <source>
        <dbReference type="ARBA" id="ARBA00023002"/>
    </source>
</evidence>
<organism evidence="9 10">
    <name type="scientific">Desulforhopalus singaporensis</name>
    <dbReference type="NCBI Taxonomy" id="91360"/>
    <lineage>
        <taxon>Bacteria</taxon>
        <taxon>Pseudomonadati</taxon>
        <taxon>Thermodesulfobacteriota</taxon>
        <taxon>Desulfobulbia</taxon>
        <taxon>Desulfobulbales</taxon>
        <taxon>Desulfocapsaceae</taxon>
        <taxon>Desulforhopalus</taxon>
    </lineage>
</organism>
<dbReference type="PROSITE" id="PS00932">
    <property type="entry name" value="MOLYBDOPTERIN_PROK_3"/>
    <property type="match status" value="1"/>
</dbReference>
<dbReference type="InterPro" id="IPR037949">
    <property type="entry name" value="MopB_CT_Acetylene-hydratase"/>
</dbReference>
<dbReference type="Gene3D" id="2.40.40.20">
    <property type="match status" value="1"/>
</dbReference>
<dbReference type="GO" id="GO:0046872">
    <property type="term" value="F:metal ion binding"/>
    <property type="evidence" value="ECO:0007669"/>
    <property type="project" value="UniProtKB-KW"/>
</dbReference>
<dbReference type="EMBL" id="FNJI01000015">
    <property type="protein sequence ID" value="SDP30932.1"/>
    <property type="molecule type" value="Genomic_DNA"/>
</dbReference>
<dbReference type="InterPro" id="IPR009010">
    <property type="entry name" value="Asp_de-COase-like_dom_sf"/>
</dbReference>
<protein>
    <submittedName>
        <fullName evidence="9">Anaerobic selenocysteine-containing dehydrogenase</fullName>
    </submittedName>
</protein>
<evidence type="ECO:0000256" key="3">
    <source>
        <dbReference type="ARBA" id="ARBA00022505"/>
    </source>
</evidence>
<name>A0A1H0RN46_9BACT</name>
<dbReference type="SUPFAM" id="SSF53706">
    <property type="entry name" value="Formate dehydrogenase/DMSO reductase, domains 1-3"/>
    <property type="match status" value="1"/>
</dbReference>
<keyword evidence="5" id="KW-0560">Oxidoreductase</keyword>
<proteinExistence type="inferred from homology"/>
<keyword evidence="7" id="KW-0411">Iron-sulfur</keyword>
<dbReference type="InterPro" id="IPR006963">
    <property type="entry name" value="Mopterin_OxRdtase_4Fe-4S_dom"/>
</dbReference>
<evidence type="ECO:0000256" key="7">
    <source>
        <dbReference type="ARBA" id="ARBA00023014"/>
    </source>
</evidence>
<dbReference type="RefSeq" id="WP_092223082.1">
    <property type="nucleotide sequence ID" value="NZ_FNJI01000015.1"/>
</dbReference>
<dbReference type="GO" id="GO:0016491">
    <property type="term" value="F:oxidoreductase activity"/>
    <property type="evidence" value="ECO:0007669"/>
    <property type="project" value="UniProtKB-KW"/>
</dbReference>
<dbReference type="InterPro" id="IPR006655">
    <property type="entry name" value="Mopterin_OxRdtase_prok_CS"/>
</dbReference>
<dbReference type="SUPFAM" id="SSF50692">
    <property type="entry name" value="ADC-like"/>
    <property type="match status" value="1"/>
</dbReference>